<evidence type="ECO:0000313" key="2">
    <source>
        <dbReference type="Proteomes" id="UP000185494"/>
    </source>
</evidence>
<dbReference type="KEGG" id="rgi:RGI145_19580"/>
<sequence>MSLHEAVARMDDPAAPRIATYGERHFLRAVWSVAGTDVTVRTCITLGIDPEVVDSIAAMSVMKPAGVQIH</sequence>
<proteinExistence type="predicted"/>
<dbReference type="Proteomes" id="UP000185494">
    <property type="component" value="Chromosome 2"/>
</dbReference>
<dbReference type="EMBL" id="CP015584">
    <property type="protein sequence ID" value="APT59549.1"/>
    <property type="molecule type" value="Genomic_DNA"/>
</dbReference>
<organism evidence="1 2">
    <name type="scientific">Roseomonas gilardii</name>
    <dbReference type="NCBI Taxonomy" id="257708"/>
    <lineage>
        <taxon>Bacteria</taxon>
        <taxon>Pseudomonadati</taxon>
        <taxon>Pseudomonadota</taxon>
        <taxon>Alphaproteobacteria</taxon>
        <taxon>Acetobacterales</taxon>
        <taxon>Roseomonadaceae</taxon>
        <taxon>Roseomonas</taxon>
    </lineage>
</organism>
<reference evidence="1 2" key="1">
    <citation type="submission" date="2016-05" db="EMBL/GenBank/DDBJ databases">
        <title>Complete Genome and Methylome Analysis of Psychrotrophic Bacterial Isolates from Antarctic Lake Untersee.</title>
        <authorList>
            <person name="Fomenkov A."/>
            <person name="Akimov V.N."/>
            <person name="Vasilyeva L.V."/>
            <person name="Andersen D."/>
            <person name="Vincze T."/>
            <person name="Roberts R.J."/>
        </authorList>
    </citation>
    <scope>NUCLEOTIDE SEQUENCE [LARGE SCALE GENOMIC DNA]</scope>
    <source>
        <strain evidence="1 2">U14-5</strain>
    </source>
</reference>
<dbReference type="AlphaFoldDB" id="A0A1L7ALE7"/>
<name>A0A1L7ALE7_9PROT</name>
<accession>A0A1L7ALE7</accession>
<evidence type="ECO:0000313" key="1">
    <source>
        <dbReference type="EMBL" id="APT59549.1"/>
    </source>
</evidence>
<dbReference type="RefSeq" id="WP_075800262.1">
    <property type="nucleotide sequence ID" value="NZ_CP015584.1"/>
</dbReference>
<protein>
    <submittedName>
        <fullName evidence="1">Uncharacterized protein</fullName>
    </submittedName>
</protein>
<gene>
    <name evidence="1" type="ORF">RGI145_19580</name>
</gene>
<dbReference type="STRING" id="257708.RGI145_19580"/>